<dbReference type="EMBL" id="SQQU01000011">
    <property type="protein sequence ID" value="MQS30566.1"/>
    <property type="molecule type" value="Genomic_DNA"/>
</dbReference>
<dbReference type="Proteomes" id="UP000327073">
    <property type="component" value="Unassembled WGS sequence"/>
</dbReference>
<reference evidence="3 12" key="2">
    <citation type="journal article" date="2019" name="Environ. Health Perspect.">
        <title>Inter-host Transmission of Carbapenemase-Producing Escherichia coli among Humans and Backyard Animals.</title>
        <authorList>
            <person name="Li J."/>
            <person name="Bi Z."/>
            <person name="Ma S."/>
            <person name="Chen B."/>
            <person name="Cai C."/>
            <person name="He J."/>
            <person name="Schwarz S."/>
            <person name="Sun C."/>
            <person name="Zhou Y."/>
            <person name="Yin J."/>
            <person name="Hulth A."/>
            <person name="Wang Y."/>
            <person name="Shen Z."/>
            <person name="Wang S."/>
            <person name="Wu C."/>
            <person name="Nilsson L.E."/>
            <person name="Walsh T.R."/>
            <person name="Borjesson S."/>
            <person name="Shen J."/>
            <person name="Sun Q."/>
            <person name="Wang Y."/>
        </authorList>
    </citation>
    <scope>NUCLEOTIDE SEQUENCE [LARGE SCALE GENOMIC DNA]</scope>
    <source>
        <strain evidence="3 12">A016f</strain>
    </source>
</reference>
<evidence type="ECO:0000313" key="7">
    <source>
        <dbReference type="EMBL" id="TXS98968.1"/>
    </source>
</evidence>
<proteinExistence type="predicted"/>
<evidence type="ECO:0000313" key="13">
    <source>
        <dbReference type="Proteomes" id="UP000460351"/>
    </source>
</evidence>
<name>A0A1X1LPZ5_ECOLX</name>
<dbReference type="Proteomes" id="UP000359125">
    <property type="component" value="Unassembled WGS sequence"/>
</dbReference>
<accession>A0A1X1LPZ5</accession>
<dbReference type="EMBL" id="NPIM01000157">
    <property type="protein sequence ID" value="RVE09429.1"/>
    <property type="molecule type" value="Genomic_DNA"/>
</dbReference>
<protein>
    <submittedName>
        <fullName evidence="2">Uncharacterized protein</fullName>
    </submittedName>
</protein>
<dbReference type="EMBL" id="RYCF01000003">
    <property type="protein sequence ID" value="MQK23020.1"/>
    <property type="molecule type" value="Genomic_DNA"/>
</dbReference>
<evidence type="ECO:0000313" key="8">
    <source>
        <dbReference type="Proteomes" id="UP000288459"/>
    </source>
</evidence>
<reference evidence="2 11" key="4">
    <citation type="submission" date="2019-03" db="EMBL/GenBank/DDBJ databases">
        <title>Whole Genome Sequencing of Shiga-Toxin Escherichia coli Strains from Nebraska.</title>
        <authorList>
            <person name="Abdalhamid B."/>
            <person name="Mccutchen E.L."/>
            <person name="Bouska A.C."/>
            <person name="Hinrichs S.H."/>
            <person name="Iwen P.C."/>
        </authorList>
    </citation>
    <scope>NUCLEOTIDE SEQUENCE [LARGE SCALE GENOMIC DNA]</scope>
    <source>
        <strain evidence="2 11">STEC_170836</strain>
    </source>
</reference>
<dbReference type="EMBL" id="VSBS01001208">
    <property type="protein sequence ID" value="TXS98968.1"/>
    <property type="molecule type" value="Genomic_DNA"/>
</dbReference>
<dbReference type="Proteomes" id="UP000288459">
    <property type="component" value="Unassembled WGS sequence"/>
</dbReference>
<evidence type="ECO:0000313" key="9">
    <source>
        <dbReference type="Proteomes" id="UP000321295"/>
    </source>
</evidence>
<dbReference type="Proteomes" id="UP000460351">
    <property type="component" value="Unassembled WGS sequence"/>
</dbReference>
<reference evidence="1 14" key="5">
    <citation type="submission" date="2019-05" db="EMBL/GenBank/DDBJ databases">
        <authorList>
            <consortium name="NARMS: The National Antimicrobial Resistance Monitoring System"/>
        </authorList>
    </citation>
    <scope>NUCLEOTIDE SEQUENCE [LARGE SCALE GENOMIC DNA]</scope>
    <source>
        <strain evidence="1 14">CVM N18EC122</strain>
    </source>
</reference>
<dbReference type="EMBL" id="VRXD01000010">
    <property type="protein sequence ID" value="TXQ35785.1"/>
    <property type="molecule type" value="Genomic_DNA"/>
</dbReference>
<evidence type="ECO:0000313" key="10">
    <source>
        <dbReference type="Proteomes" id="UP000321461"/>
    </source>
</evidence>
<comment type="caution">
    <text evidence="2">The sequence shown here is derived from an EMBL/GenBank/DDBJ whole genome shotgun (WGS) entry which is preliminary data.</text>
</comment>
<evidence type="ECO:0000313" key="2">
    <source>
        <dbReference type="EMBL" id="KAB0124303.1"/>
    </source>
</evidence>
<dbReference type="EMBL" id="AASEBA010000006">
    <property type="protein sequence ID" value="EFC9748502.1"/>
    <property type="molecule type" value="Genomic_DNA"/>
</dbReference>
<evidence type="ECO:0000313" key="14">
    <source>
        <dbReference type="Proteomes" id="UP000532204"/>
    </source>
</evidence>
<dbReference type="AlphaFoldDB" id="A0A1X1LPZ5"/>
<gene>
    <name evidence="5" type="ORF">CIG67_21030</name>
    <name evidence="4" type="ORF">E4K51_10335</name>
    <name evidence="1" type="ORF">E6D34_04220</name>
    <name evidence="3" type="ORF">EIZ93_01600</name>
    <name evidence="2" type="ORF">F7F11_12070</name>
    <name evidence="6" type="ORF">FV293_08870</name>
    <name evidence="7" type="ORF">FWK02_25265</name>
</gene>
<evidence type="ECO:0000313" key="1">
    <source>
        <dbReference type="EMBL" id="EFC9748502.1"/>
    </source>
</evidence>
<reference evidence="9 10" key="6">
    <citation type="submission" date="2019-08" db="EMBL/GenBank/DDBJ databases">
        <title>Whole genome analysis of cultivated E. coli strains isolated from CD patients and healthy donors.</title>
        <authorList>
            <person name="Siniagina M.N."/>
            <person name="Markelova M.I."/>
            <person name="Laikov A.V."/>
            <person name="Boulygina E.A."/>
            <person name="Khusnutdinova D.R."/>
            <person name="Kharchenko A."/>
            <person name="Grigoryeva T.V."/>
        </authorList>
    </citation>
    <scope>NUCLEOTIDE SEQUENCE [LARGE SCALE GENOMIC DNA]</scope>
    <source>
        <strain evidence="6 9">1_45_11</strain>
        <strain evidence="7 10">3_77_5</strain>
    </source>
</reference>
<evidence type="ECO:0000313" key="12">
    <source>
        <dbReference type="Proteomes" id="UP000359125"/>
    </source>
</evidence>
<dbReference type="EMBL" id="VZEL01000010">
    <property type="protein sequence ID" value="KAB0124303.1"/>
    <property type="molecule type" value="Genomic_DNA"/>
</dbReference>
<evidence type="ECO:0000313" key="4">
    <source>
        <dbReference type="EMBL" id="MQS30566.1"/>
    </source>
</evidence>
<reference evidence="4 13" key="3">
    <citation type="journal article" date="2019" name="Microorganisms">
        <title>Characteristics of Carbapenem-Resistant and Colistin-Resistant Escherichia coli Co-Producing NDM-1 and MCR-1 from Pig Farms in China.</title>
        <authorList>
            <person name="Peng Z."/>
            <person name="Li X."/>
            <person name="Hu Z."/>
            <person name="Li Z."/>
            <person name="Lv Y."/>
            <person name="Lei M."/>
            <person name="Wu B."/>
            <person name="Chen H."/>
            <person name="Wang X."/>
        </authorList>
    </citation>
    <scope>NUCLEOTIDE SEQUENCE [LARGE SCALE GENOMIC DNA]</scope>
    <source>
        <strain evidence="4 13">RXD010</strain>
    </source>
</reference>
<evidence type="ECO:0000313" key="6">
    <source>
        <dbReference type="EMBL" id="TXQ35785.1"/>
    </source>
</evidence>
<evidence type="ECO:0000313" key="5">
    <source>
        <dbReference type="EMBL" id="RVE09429.1"/>
    </source>
</evidence>
<organism evidence="2 11">
    <name type="scientific">Escherichia coli</name>
    <dbReference type="NCBI Taxonomy" id="562"/>
    <lineage>
        <taxon>Bacteria</taxon>
        <taxon>Pseudomonadati</taxon>
        <taxon>Pseudomonadota</taxon>
        <taxon>Gammaproteobacteria</taxon>
        <taxon>Enterobacterales</taxon>
        <taxon>Enterobacteriaceae</taxon>
        <taxon>Escherichia</taxon>
    </lineage>
</organism>
<dbReference type="Proteomes" id="UP000321295">
    <property type="component" value="Unassembled WGS sequence"/>
</dbReference>
<evidence type="ECO:0000313" key="11">
    <source>
        <dbReference type="Proteomes" id="UP000327073"/>
    </source>
</evidence>
<dbReference type="AntiFam" id="ANF00064">
    <property type="entry name" value="Unclear, Possibly translation of poorly localized IS Element IS621"/>
</dbReference>
<dbReference type="Proteomes" id="UP000321461">
    <property type="component" value="Unassembled WGS sequence"/>
</dbReference>
<evidence type="ECO:0000313" key="3">
    <source>
        <dbReference type="EMBL" id="MQK23020.1"/>
    </source>
</evidence>
<reference evidence="5 8" key="1">
    <citation type="submission" date="2017-08" db="EMBL/GenBank/DDBJ databases">
        <title>Sequencing of Escherichia coli CCPM 6219.</title>
        <authorList>
            <person name="Liu S.-L."/>
            <person name="Zhou Y.-J."/>
            <person name="Zhao M.-F."/>
        </authorList>
    </citation>
    <scope>NUCLEOTIDE SEQUENCE [LARGE SCALE GENOMIC DNA]</scope>
    <source>
        <strain evidence="5 8">CCPM 6219</strain>
    </source>
</reference>
<accession>A0A236M7L6</accession>
<dbReference type="Proteomes" id="UP000532204">
    <property type="component" value="Unassembled WGS sequence"/>
</dbReference>
<sequence length="80" mass="9340">MNIYIFRNLKIRRNSEMWKRRGTSHFFGLLQMRIKKPGFPGFRVMIKAKLPDALRLSGLHFLAICALLCRPDKAFTPHPA</sequence>